<dbReference type="PROSITE" id="PS50894">
    <property type="entry name" value="HPT"/>
    <property type="match status" value="1"/>
</dbReference>
<sequence>MARYASETVLDPAALLDLADQVQSDAAARNYALTFVDLLPQRHERILATLGTDDIRATLDAVLSLKVNARMVGALSLEQTCQRLQRCVLDGDNPAAARHAQELPRNIDTVKDAIAGLLAGALH</sequence>
<proteinExistence type="predicted"/>
<dbReference type="Gene3D" id="1.20.120.160">
    <property type="entry name" value="HPT domain"/>
    <property type="match status" value="1"/>
</dbReference>
<dbReference type="EMBL" id="RBED01000071">
    <property type="protein sequence ID" value="RNL57917.1"/>
    <property type="molecule type" value="Genomic_DNA"/>
</dbReference>
<comment type="caution">
    <text evidence="3">The sequence shown here is derived from an EMBL/GenBank/DDBJ whole genome shotgun (WGS) entry which is preliminary data.</text>
</comment>
<dbReference type="Pfam" id="PF01627">
    <property type="entry name" value="Hpt"/>
    <property type="match status" value="1"/>
</dbReference>
<evidence type="ECO:0000256" key="1">
    <source>
        <dbReference type="PROSITE-ProRule" id="PRU00110"/>
    </source>
</evidence>
<dbReference type="InterPro" id="IPR008207">
    <property type="entry name" value="Sig_transdc_His_kin_Hpt_dom"/>
</dbReference>
<organism evidence="3 4">
    <name type="scientific">Arthrobacter oryzae</name>
    <dbReference type="NCBI Taxonomy" id="409290"/>
    <lineage>
        <taxon>Bacteria</taxon>
        <taxon>Bacillati</taxon>
        <taxon>Actinomycetota</taxon>
        <taxon>Actinomycetes</taxon>
        <taxon>Micrococcales</taxon>
        <taxon>Micrococcaceae</taxon>
        <taxon>Arthrobacter</taxon>
    </lineage>
</organism>
<dbReference type="GO" id="GO:0000160">
    <property type="term" value="P:phosphorelay signal transduction system"/>
    <property type="evidence" value="ECO:0007669"/>
    <property type="project" value="InterPro"/>
</dbReference>
<name>A0A3N0C4Y4_9MICC</name>
<gene>
    <name evidence="3" type="ORF">D7003_05065</name>
</gene>
<keyword evidence="4" id="KW-1185">Reference proteome</keyword>
<dbReference type="AlphaFoldDB" id="A0A3N0C4Y4"/>
<feature type="domain" description="HPt" evidence="2">
    <location>
        <begin position="24"/>
        <end position="121"/>
    </location>
</feature>
<evidence type="ECO:0000259" key="2">
    <source>
        <dbReference type="PROSITE" id="PS50894"/>
    </source>
</evidence>
<dbReference type="InterPro" id="IPR036641">
    <property type="entry name" value="HPT_dom_sf"/>
</dbReference>
<evidence type="ECO:0000313" key="3">
    <source>
        <dbReference type="EMBL" id="RNL57917.1"/>
    </source>
</evidence>
<dbReference type="Proteomes" id="UP000273807">
    <property type="component" value="Unassembled WGS sequence"/>
</dbReference>
<dbReference type="RefSeq" id="WP_123254398.1">
    <property type="nucleotide sequence ID" value="NZ_RBED01000071.1"/>
</dbReference>
<protein>
    <submittedName>
        <fullName evidence="3">Hpt domain-containing protein</fullName>
    </submittedName>
</protein>
<reference evidence="3 4" key="1">
    <citation type="submission" date="2018-10" db="EMBL/GenBank/DDBJ databases">
        <title>Genome sequencing of Arthrobacter oryzae TNB02.</title>
        <authorList>
            <person name="Cho Y.-J."/>
            <person name="Cho A."/>
            <person name="Kim O.-S."/>
        </authorList>
    </citation>
    <scope>NUCLEOTIDE SEQUENCE [LARGE SCALE GENOMIC DNA]</scope>
    <source>
        <strain evidence="3 4">TNB02</strain>
    </source>
</reference>
<accession>A0A3N0C4Y4</accession>
<dbReference type="OrthoDB" id="4945093at2"/>
<comment type="caution">
    <text evidence="1">Lacks conserved residue(s) required for the propagation of feature annotation.</text>
</comment>
<evidence type="ECO:0000313" key="4">
    <source>
        <dbReference type="Proteomes" id="UP000273807"/>
    </source>
</evidence>
<dbReference type="SUPFAM" id="SSF47226">
    <property type="entry name" value="Histidine-containing phosphotransfer domain, HPT domain"/>
    <property type="match status" value="1"/>
</dbReference>